<gene>
    <name evidence="1" type="ORF">PHYSODRAFT_476677</name>
</gene>
<dbReference type="AlphaFoldDB" id="G4YHZ2"/>
<accession>G4YHZ2</accession>
<name>G4YHZ2_PHYSP</name>
<dbReference type="RefSeq" id="XP_009513854.1">
    <property type="nucleotide sequence ID" value="XM_009515559.1"/>
</dbReference>
<dbReference type="KEGG" id="psoj:PHYSODRAFT_476677"/>
<keyword evidence="2" id="KW-1185">Reference proteome</keyword>
<evidence type="ECO:0000313" key="1">
    <source>
        <dbReference type="EMBL" id="EGZ26579.1"/>
    </source>
</evidence>
<evidence type="ECO:0000313" key="2">
    <source>
        <dbReference type="Proteomes" id="UP000002640"/>
    </source>
</evidence>
<evidence type="ECO:0008006" key="3">
    <source>
        <dbReference type="Google" id="ProtNLM"/>
    </source>
</evidence>
<feature type="non-terminal residue" evidence="1">
    <location>
        <position position="131"/>
    </location>
</feature>
<reference evidence="1 2" key="1">
    <citation type="journal article" date="2006" name="Science">
        <title>Phytophthora genome sequences uncover evolutionary origins and mechanisms of pathogenesis.</title>
        <authorList>
            <person name="Tyler B.M."/>
            <person name="Tripathy S."/>
            <person name="Zhang X."/>
            <person name="Dehal P."/>
            <person name="Jiang R.H."/>
            <person name="Aerts A."/>
            <person name="Arredondo F.D."/>
            <person name="Baxter L."/>
            <person name="Bensasson D."/>
            <person name="Beynon J.L."/>
            <person name="Chapman J."/>
            <person name="Damasceno C.M."/>
            <person name="Dorrance A.E."/>
            <person name="Dou D."/>
            <person name="Dickerman A.W."/>
            <person name="Dubchak I.L."/>
            <person name="Garbelotto M."/>
            <person name="Gijzen M."/>
            <person name="Gordon S.G."/>
            <person name="Govers F."/>
            <person name="Grunwald N.J."/>
            <person name="Huang W."/>
            <person name="Ivors K.L."/>
            <person name="Jones R.W."/>
            <person name="Kamoun S."/>
            <person name="Krampis K."/>
            <person name="Lamour K.H."/>
            <person name="Lee M.K."/>
            <person name="McDonald W.H."/>
            <person name="Medina M."/>
            <person name="Meijer H.J."/>
            <person name="Nordberg E.K."/>
            <person name="Maclean D.J."/>
            <person name="Ospina-Giraldo M.D."/>
            <person name="Morris P.F."/>
            <person name="Phuntumart V."/>
            <person name="Putnam N.H."/>
            <person name="Rash S."/>
            <person name="Rose J.K."/>
            <person name="Sakihama Y."/>
            <person name="Salamov A.A."/>
            <person name="Savidor A."/>
            <person name="Scheuring C.F."/>
            <person name="Smith B.M."/>
            <person name="Sobral B.W."/>
            <person name="Terry A."/>
            <person name="Torto-Alalibo T.A."/>
            <person name="Win J."/>
            <person name="Xu Z."/>
            <person name="Zhang H."/>
            <person name="Grigoriev I.V."/>
            <person name="Rokhsar D.S."/>
            <person name="Boore J.L."/>
        </authorList>
    </citation>
    <scope>NUCLEOTIDE SEQUENCE [LARGE SCALE GENOMIC DNA]</scope>
    <source>
        <strain evidence="1 2">P6497</strain>
    </source>
</reference>
<organism evidence="1 2">
    <name type="scientific">Phytophthora sojae (strain P6497)</name>
    <name type="common">Soybean stem and root rot agent</name>
    <name type="synonym">Phytophthora megasperma f. sp. glycines</name>
    <dbReference type="NCBI Taxonomy" id="1094619"/>
    <lineage>
        <taxon>Eukaryota</taxon>
        <taxon>Sar</taxon>
        <taxon>Stramenopiles</taxon>
        <taxon>Oomycota</taxon>
        <taxon>Peronosporomycetes</taxon>
        <taxon>Peronosporales</taxon>
        <taxon>Peronosporaceae</taxon>
        <taxon>Phytophthora</taxon>
    </lineage>
</organism>
<dbReference type="Proteomes" id="UP000002640">
    <property type="component" value="Unassembled WGS sequence"/>
</dbReference>
<dbReference type="EMBL" id="JH159151">
    <property type="protein sequence ID" value="EGZ26579.1"/>
    <property type="molecule type" value="Genomic_DNA"/>
</dbReference>
<dbReference type="GeneID" id="20654778"/>
<sequence length="131" mass="14969">MPSPADSAFERHHDSWPAFHQYLDGYCSRHGVNIGVEFTVSAAGRNRDVRRSKRAAQGEETVQLLPAKWEAYRRTYVCRLGRKPRSADTSKPRYSCPFRFTVKSVRCHGTWHLVVTAANLEHDHTPGNSSW</sequence>
<protein>
    <recommendedName>
        <fullName evidence="3">FAR1 domain-containing protein</fullName>
    </recommendedName>
</protein>
<proteinExistence type="predicted"/>
<dbReference type="InParanoid" id="G4YHZ2"/>